<dbReference type="SUPFAM" id="SSF53098">
    <property type="entry name" value="Ribonuclease H-like"/>
    <property type="match status" value="1"/>
</dbReference>
<dbReference type="CDD" id="cd06141">
    <property type="entry name" value="WRN_exo"/>
    <property type="match status" value="1"/>
</dbReference>
<evidence type="ECO:0000256" key="3">
    <source>
        <dbReference type="SAM" id="MobiDB-lite"/>
    </source>
</evidence>
<feature type="region of interest" description="Disordered" evidence="3">
    <location>
        <begin position="550"/>
        <end position="600"/>
    </location>
</feature>
<dbReference type="InterPro" id="IPR036397">
    <property type="entry name" value="RNaseH_sf"/>
</dbReference>
<dbReference type="InterPro" id="IPR051132">
    <property type="entry name" value="3-5_Exonuclease_domain"/>
</dbReference>
<evidence type="ECO:0000313" key="5">
    <source>
        <dbReference type="EMBL" id="KNC78972.1"/>
    </source>
</evidence>
<gene>
    <name evidence="5" type="ORF">SARC_08618</name>
</gene>
<evidence type="ECO:0000313" key="6">
    <source>
        <dbReference type="Proteomes" id="UP000054560"/>
    </source>
</evidence>
<dbReference type="GO" id="GO:0005634">
    <property type="term" value="C:nucleus"/>
    <property type="evidence" value="ECO:0007669"/>
    <property type="project" value="TreeGrafter"/>
</dbReference>
<feature type="domain" description="3'-5' exonuclease" evidence="4">
    <location>
        <begin position="354"/>
        <end position="479"/>
    </location>
</feature>
<dbReference type="GO" id="GO:0005737">
    <property type="term" value="C:cytoplasm"/>
    <property type="evidence" value="ECO:0007669"/>
    <property type="project" value="TreeGrafter"/>
</dbReference>
<dbReference type="STRING" id="667725.A0A0L0FQB2"/>
<dbReference type="GO" id="GO:0008408">
    <property type="term" value="F:3'-5' exonuclease activity"/>
    <property type="evidence" value="ECO:0007669"/>
    <property type="project" value="InterPro"/>
</dbReference>
<protein>
    <recommendedName>
        <fullName evidence="4">3'-5' exonuclease domain-containing protein</fullName>
    </recommendedName>
</protein>
<feature type="compositionally biased region" description="Polar residues" evidence="3">
    <location>
        <begin position="219"/>
        <end position="229"/>
    </location>
</feature>
<reference evidence="5 6" key="1">
    <citation type="submission" date="2011-02" db="EMBL/GenBank/DDBJ databases">
        <title>The Genome Sequence of Sphaeroforma arctica JP610.</title>
        <authorList>
            <consortium name="The Broad Institute Genome Sequencing Platform"/>
            <person name="Russ C."/>
            <person name="Cuomo C."/>
            <person name="Young S.K."/>
            <person name="Zeng Q."/>
            <person name="Gargeya S."/>
            <person name="Alvarado L."/>
            <person name="Berlin A."/>
            <person name="Chapman S.B."/>
            <person name="Chen Z."/>
            <person name="Freedman E."/>
            <person name="Gellesch M."/>
            <person name="Goldberg J."/>
            <person name="Griggs A."/>
            <person name="Gujja S."/>
            <person name="Heilman E."/>
            <person name="Heiman D."/>
            <person name="Howarth C."/>
            <person name="Mehta T."/>
            <person name="Neiman D."/>
            <person name="Pearson M."/>
            <person name="Roberts A."/>
            <person name="Saif S."/>
            <person name="Shea T."/>
            <person name="Shenoy N."/>
            <person name="Sisk P."/>
            <person name="Stolte C."/>
            <person name="Sykes S."/>
            <person name="White J."/>
            <person name="Yandava C."/>
            <person name="Burger G."/>
            <person name="Gray M.W."/>
            <person name="Holland P.W.H."/>
            <person name="King N."/>
            <person name="Lang F.B.F."/>
            <person name="Roger A.J."/>
            <person name="Ruiz-Trillo I."/>
            <person name="Haas B."/>
            <person name="Nusbaum C."/>
            <person name="Birren B."/>
        </authorList>
    </citation>
    <scope>NUCLEOTIDE SEQUENCE [LARGE SCALE GENOMIC DNA]</scope>
    <source>
        <strain evidence="5 6">JP610</strain>
    </source>
</reference>
<dbReference type="EMBL" id="KQ242387">
    <property type="protein sequence ID" value="KNC78972.1"/>
    <property type="molecule type" value="Genomic_DNA"/>
</dbReference>
<evidence type="ECO:0000256" key="1">
    <source>
        <dbReference type="ARBA" id="ARBA00022722"/>
    </source>
</evidence>
<dbReference type="GO" id="GO:0006139">
    <property type="term" value="P:nucleobase-containing compound metabolic process"/>
    <property type="evidence" value="ECO:0007669"/>
    <property type="project" value="InterPro"/>
</dbReference>
<feature type="compositionally biased region" description="Low complexity" evidence="3">
    <location>
        <begin position="279"/>
        <end position="304"/>
    </location>
</feature>
<feature type="compositionally biased region" description="Basic residues" evidence="3">
    <location>
        <begin position="586"/>
        <end position="597"/>
    </location>
</feature>
<dbReference type="OrthoDB" id="1920326at2759"/>
<evidence type="ECO:0000259" key="4">
    <source>
        <dbReference type="Pfam" id="PF01612"/>
    </source>
</evidence>
<keyword evidence="6" id="KW-1185">Reference proteome</keyword>
<proteinExistence type="predicted"/>
<dbReference type="GO" id="GO:0003676">
    <property type="term" value="F:nucleic acid binding"/>
    <property type="evidence" value="ECO:0007669"/>
    <property type="project" value="InterPro"/>
</dbReference>
<dbReference type="eggNOG" id="KOG4373">
    <property type="taxonomic scope" value="Eukaryota"/>
</dbReference>
<dbReference type="PANTHER" id="PTHR13620">
    <property type="entry name" value="3-5 EXONUCLEASE"/>
    <property type="match status" value="1"/>
</dbReference>
<feature type="region of interest" description="Disordered" evidence="3">
    <location>
        <begin position="217"/>
        <end position="245"/>
    </location>
</feature>
<dbReference type="AlphaFoldDB" id="A0A0L0FQB2"/>
<evidence type="ECO:0000256" key="2">
    <source>
        <dbReference type="ARBA" id="ARBA00022801"/>
    </source>
</evidence>
<dbReference type="PANTHER" id="PTHR13620:SF104">
    <property type="entry name" value="EXONUCLEASE 3'-5' DOMAIN-CONTAINING PROTEIN 2"/>
    <property type="match status" value="1"/>
</dbReference>
<dbReference type="Pfam" id="PF01612">
    <property type="entry name" value="DNA_pol_A_exo1"/>
    <property type="match status" value="1"/>
</dbReference>
<dbReference type="GeneID" id="25909122"/>
<keyword evidence="2" id="KW-0378">Hydrolase</keyword>
<dbReference type="Gene3D" id="3.30.420.10">
    <property type="entry name" value="Ribonuclease H-like superfamily/Ribonuclease H"/>
    <property type="match status" value="1"/>
</dbReference>
<dbReference type="InterPro" id="IPR002562">
    <property type="entry name" value="3'-5'_exonuclease_dom"/>
</dbReference>
<feature type="region of interest" description="Disordered" evidence="3">
    <location>
        <begin position="273"/>
        <end position="316"/>
    </location>
</feature>
<dbReference type="RefSeq" id="XP_014152874.1">
    <property type="nucleotide sequence ID" value="XM_014297399.1"/>
</dbReference>
<accession>A0A0L0FQB2</accession>
<dbReference type="InterPro" id="IPR012337">
    <property type="entry name" value="RNaseH-like_sf"/>
</dbReference>
<dbReference type="Proteomes" id="UP000054560">
    <property type="component" value="Unassembled WGS sequence"/>
</dbReference>
<sequence length="644" mass="70207">MDVDQENTPHESKHILDTCTDQGNWTFGSEEPKVSAMLRASFADASHAGRNLDANGQPIILTQGGVLCREKDVDIDTATPYGAYTYKDMNSLHGDGLAYERQEIDSSPNVLESRGVSVSKGVNENVGVSKDREWSEHDKFYAQGGAIADSTLGLLSLQHGTKSSLAHIKTRHIHISQSRRHMHTAAVYLRQTLDRGVHTGPTQTLYGGAHIRTLHRHVQAQSKGQSQPKTEAKPEPDTAATNSGSSIFSRLTAKIWPTGSCDESLVLYPAQPELDTKHGPSTTPGSGPQSTTNNTSGSRSSPNSAPKPTAGTTGTVSEATARVALQNRNRDASAFPSTTHTVSVWYPHGDETPTLLQVSLQDTAYLFHLAHFKSIPQALNELCLTPNILKAGHGVAADALKLYKSYGIQTCGLVEICNINQHVNVKNAYGLANAAFASTNLVLLKSKKVTMSNWEKADLSERQVYYAAQDAWIGARILDHQYRVFGEPLGLSLYQFVVKYKGLSGPSYRDVAPLGMNHFKGIDLTKCAFHPMVFKIPRTPHALQLKIVTSDHSDTATPPLGRPSYSARSDGRGAPKPRPTPVSTHRVTRKPKAKIKQSSKDWDKYTGEIVTTVNQNDPLTQEYHCLAEVKVGDDTHQALLSARI</sequence>
<name>A0A0L0FQB2_9EUKA</name>
<organism evidence="5 6">
    <name type="scientific">Sphaeroforma arctica JP610</name>
    <dbReference type="NCBI Taxonomy" id="667725"/>
    <lineage>
        <taxon>Eukaryota</taxon>
        <taxon>Ichthyosporea</taxon>
        <taxon>Ichthyophonida</taxon>
        <taxon>Sphaeroforma</taxon>
    </lineage>
</organism>
<keyword evidence="1" id="KW-0540">Nuclease</keyword>